<dbReference type="Proteomes" id="UP000054477">
    <property type="component" value="Unassembled WGS sequence"/>
</dbReference>
<reference evidence="1 2" key="1">
    <citation type="submission" date="2014-04" db="EMBL/GenBank/DDBJ databases">
        <authorList>
            <consortium name="DOE Joint Genome Institute"/>
            <person name="Kuo A."/>
            <person name="Kohler A."/>
            <person name="Nagy L.G."/>
            <person name="Floudas D."/>
            <person name="Copeland A."/>
            <person name="Barry K.W."/>
            <person name="Cichocki N."/>
            <person name="Veneault-Fourrey C."/>
            <person name="LaButti K."/>
            <person name="Lindquist E.A."/>
            <person name="Lipzen A."/>
            <person name="Lundell T."/>
            <person name="Morin E."/>
            <person name="Murat C."/>
            <person name="Sun H."/>
            <person name="Tunlid A."/>
            <person name="Henrissat B."/>
            <person name="Grigoriev I.V."/>
            <person name="Hibbett D.S."/>
            <person name="Martin F."/>
            <person name="Nordberg H.P."/>
            <person name="Cantor M.N."/>
            <person name="Hua S.X."/>
        </authorList>
    </citation>
    <scope>NUCLEOTIDE SEQUENCE [LARGE SCALE GENOMIC DNA]</scope>
    <source>
        <strain evidence="1 2">LaAM-08-1</strain>
    </source>
</reference>
<proteinExistence type="predicted"/>
<dbReference type="EMBL" id="KN838585">
    <property type="protein sequence ID" value="KIK03016.1"/>
    <property type="molecule type" value="Genomic_DNA"/>
</dbReference>
<evidence type="ECO:0000313" key="1">
    <source>
        <dbReference type="EMBL" id="KIK03016.1"/>
    </source>
</evidence>
<protein>
    <submittedName>
        <fullName evidence="1">Unplaced genomic scaffold K443scaffold_50, whole genome shotgun sequence</fullName>
    </submittedName>
</protein>
<dbReference type="HOGENOM" id="CLU_2498218_0_0_1"/>
<sequence length="86" mass="9351">MGLFGPKHTPPCADLTSSAAFPPRTKCLRKHKIDEAFVGDAKMMWIDPVSGLCCCQTLSGVPVFRAHARYVQLELESTVPEGLYGA</sequence>
<organism evidence="1 2">
    <name type="scientific">Laccaria amethystina LaAM-08-1</name>
    <dbReference type="NCBI Taxonomy" id="1095629"/>
    <lineage>
        <taxon>Eukaryota</taxon>
        <taxon>Fungi</taxon>
        <taxon>Dikarya</taxon>
        <taxon>Basidiomycota</taxon>
        <taxon>Agaricomycotina</taxon>
        <taxon>Agaricomycetes</taxon>
        <taxon>Agaricomycetidae</taxon>
        <taxon>Agaricales</taxon>
        <taxon>Agaricineae</taxon>
        <taxon>Hydnangiaceae</taxon>
        <taxon>Laccaria</taxon>
    </lineage>
</organism>
<name>A0A0C9XDV4_9AGAR</name>
<reference evidence="2" key="2">
    <citation type="submission" date="2015-01" db="EMBL/GenBank/DDBJ databases">
        <title>Evolutionary Origins and Diversification of the Mycorrhizal Mutualists.</title>
        <authorList>
            <consortium name="DOE Joint Genome Institute"/>
            <consortium name="Mycorrhizal Genomics Consortium"/>
            <person name="Kohler A."/>
            <person name="Kuo A."/>
            <person name="Nagy L.G."/>
            <person name="Floudas D."/>
            <person name="Copeland A."/>
            <person name="Barry K.W."/>
            <person name="Cichocki N."/>
            <person name="Veneault-Fourrey C."/>
            <person name="LaButti K."/>
            <person name="Lindquist E.A."/>
            <person name="Lipzen A."/>
            <person name="Lundell T."/>
            <person name="Morin E."/>
            <person name="Murat C."/>
            <person name="Riley R."/>
            <person name="Ohm R."/>
            <person name="Sun H."/>
            <person name="Tunlid A."/>
            <person name="Henrissat B."/>
            <person name="Grigoriev I.V."/>
            <person name="Hibbett D.S."/>
            <person name="Martin F."/>
        </authorList>
    </citation>
    <scope>NUCLEOTIDE SEQUENCE [LARGE SCALE GENOMIC DNA]</scope>
    <source>
        <strain evidence="2">LaAM-08-1</strain>
    </source>
</reference>
<gene>
    <name evidence="1" type="ORF">K443DRAFT_504075</name>
</gene>
<accession>A0A0C9XDV4</accession>
<keyword evidence="2" id="KW-1185">Reference proteome</keyword>
<dbReference type="AlphaFoldDB" id="A0A0C9XDV4"/>
<evidence type="ECO:0000313" key="2">
    <source>
        <dbReference type="Proteomes" id="UP000054477"/>
    </source>
</evidence>